<protein>
    <recommendedName>
        <fullName evidence="11">Kinesin motor domain-containing protein</fullName>
    </recommendedName>
</protein>
<feature type="region of interest" description="Disordered" evidence="10">
    <location>
        <begin position="332"/>
        <end position="363"/>
    </location>
</feature>
<dbReference type="PROSITE" id="PS50067">
    <property type="entry name" value="KINESIN_MOTOR_2"/>
    <property type="match status" value="1"/>
</dbReference>
<dbReference type="InterPro" id="IPR036961">
    <property type="entry name" value="Kinesin_motor_dom_sf"/>
</dbReference>
<dbReference type="EMBL" id="OB792831">
    <property type="protein sequence ID" value="CAD7424738.1"/>
    <property type="molecule type" value="Genomic_DNA"/>
</dbReference>
<feature type="compositionally biased region" description="Polar residues" evidence="10">
    <location>
        <begin position="1329"/>
        <end position="1343"/>
    </location>
</feature>
<evidence type="ECO:0000256" key="8">
    <source>
        <dbReference type="ARBA" id="ARBA00023212"/>
    </source>
</evidence>
<name>A0A7R9DZU2_9NEOP</name>
<accession>A0A7R9DZU2</accession>
<dbReference type="SUPFAM" id="SSF52540">
    <property type="entry name" value="P-loop containing nucleoside triphosphate hydrolases"/>
    <property type="match status" value="1"/>
</dbReference>
<evidence type="ECO:0000256" key="7">
    <source>
        <dbReference type="ARBA" id="ARBA00023175"/>
    </source>
</evidence>
<organism evidence="12">
    <name type="scientific">Timema monikensis</name>
    <dbReference type="NCBI Taxonomy" id="170555"/>
    <lineage>
        <taxon>Eukaryota</taxon>
        <taxon>Metazoa</taxon>
        <taxon>Ecdysozoa</taxon>
        <taxon>Arthropoda</taxon>
        <taxon>Hexapoda</taxon>
        <taxon>Insecta</taxon>
        <taxon>Pterygota</taxon>
        <taxon>Neoptera</taxon>
        <taxon>Polyneoptera</taxon>
        <taxon>Phasmatodea</taxon>
        <taxon>Timematodea</taxon>
        <taxon>Timematoidea</taxon>
        <taxon>Timematidae</taxon>
        <taxon>Timema</taxon>
    </lineage>
</organism>
<evidence type="ECO:0000256" key="9">
    <source>
        <dbReference type="PROSITE-ProRule" id="PRU00283"/>
    </source>
</evidence>
<feature type="compositionally biased region" description="Low complexity" evidence="10">
    <location>
        <begin position="663"/>
        <end position="677"/>
    </location>
</feature>
<feature type="region of interest" description="Disordered" evidence="10">
    <location>
        <begin position="1329"/>
        <end position="1405"/>
    </location>
</feature>
<dbReference type="GO" id="GO:0008574">
    <property type="term" value="F:plus-end-directed microtubule motor activity"/>
    <property type="evidence" value="ECO:0007669"/>
    <property type="project" value="TreeGrafter"/>
</dbReference>
<evidence type="ECO:0000259" key="11">
    <source>
        <dbReference type="PROSITE" id="PS50067"/>
    </source>
</evidence>
<dbReference type="InterPro" id="IPR047149">
    <property type="entry name" value="KIF11-like"/>
</dbReference>
<dbReference type="InterPro" id="IPR001752">
    <property type="entry name" value="Kinesin_motor_dom"/>
</dbReference>
<keyword evidence="7" id="KW-0505">Motor protein</keyword>
<feature type="region of interest" description="Disordered" evidence="10">
    <location>
        <begin position="696"/>
        <end position="729"/>
    </location>
</feature>
<feature type="compositionally biased region" description="Polar residues" evidence="10">
    <location>
        <begin position="641"/>
        <end position="655"/>
    </location>
</feature>
<evidence type="ECO:0000256" key="4">
    <source>
        <dbReference type="ARBA" id="ARBA00022741"/>
    </source>
</evidence>
<evidence type="ECO:0000256" key="1">
    <source>
        <dbReference type="ARBA" id="ARBA00004186"/>
    </source>
</evidence>
<feature type="region of interest" description="Disordered" evidence="10">
    <location>
        <begin position="110"/>
        <end position="140"/>
    </location>
</feature>
<dbReference type="Pfam" id="PF00225">
    <property type="entry name" value="Kinesin"/>
    <property type="match status" value="1"/>
</dbReference>
<dbReference type="GO" id="GO:0090307">
    <property type="term" value="P:mitotic spindle assembly"/>
    <property type="evidence" value="ECO:0007669"/>
    <property type="project" value="TreeGrafter"/>
</dbReference>
<feature type="compositionally biased region" description="Basic and acidic residues" evidence="10">
    <location>
        <begin position="696"/>
        <end position="720"/>
    </location>
</feature>
<dbReference type="GO" id="GO:0008017">
    <property type="term" value="F:microtubule binding"/>
    <property type="evidence" value="ECO:0007669"/>
    <property type="project" value="InterPro"/>
</dbReference>
<evidence type="ECO:0000313" key="12">
    <source>
        <dbReference type="EMBL" id="CAD7424738.1"/>
    </source>
</evidence>
<evidence type="ECO:0000256" key="3">
    <source>
        <dbReference type="ARBA" id="ARBA00022553"/>
    </source>
</evidence>
<dbReference type="Gene3D" id="3.40.850.10">
    <property type="entry name" value="Kinesin motor domain"/>
    <property type="match status" value="2"/>
</dbReference>
<dbReference type="PANTHER" id="PTHR47970:SF29">
    <property type="entry name" value="KINESIN FAMILY MEMBER 20B"/>
    <property type="match status" value="1"/>
</dbReference>
<gene>
    <name evidence="12" type="ORF">TMSB3V08_LOCUS1668</name>
</gene>
<dbReference type="GO" id="GO:0005634">
    <property type="term" value="C:nucleus"/>
    <property type="evidence" value="ECO:0007669"/>
    <property type="project" value="TreeGrafter"/>
</dbReference>
<dbReference type="GO" id="GO:0005524">
    <property type="term" value="F:ATP binding"/>
    <property type="evidence" value="ECO:0007669"/>
    <property type="project" value="UniProtKB-KW"/>
</dbReference>
<dbReference type="GO" id="GO:0007018">
    <property type="term" value="P:microtubule-based movement"/>
    <property type="evidence" value="ECO:0007669"/>
    <property type="project" value="InterPro"/>
</dbReference>
<feature type="domain" description="Kinesin motor" evidence="11">
    <location>
        <begin position="529"/>
        <end position="611"/>
    </location>
</feature>
<proteinExistence type="inferred from homology"/>
<comment type="caution">
    <text evidence="9">Lacks conserved residue(s) required for the propagation of feature annotation.</text>
</comment>
<comment type="subcellular location">
    <subcellularLocation>
        <location evidence="1">Cytoplasm</location>
        <location evidence="1">Cytoskeleton</location>
        <location evidence="1">Spindle</location>
    </subcellularLocation>
</comment>
<evidence type="ECO:0000256" key="6">
    <source>
        <dbReference type="ARBA" id="ARBA00023054"/>
    </source>
</evidence>
<evidence type="ECO:0000256" key="10">
    <source>
        <dbReference type="SAM" id="MobiDB-lite"/>
    </source>
</evidence>
<keyword evidence="3" id="KW-0597">Phosphoprotein</keyword>
<comment type="similarity">
    <text evidence="9">Belongs to the TRAFAC class myosin-kinesin ATPase superfamily. Kinesin family.</text>
</comment>
<feature type="region of interest" description="Disordered" evidence="10">
    <location>
        <begin position="639"/>
        <end position="680"/>
    </location>
</feature>
<dbReference type="InterPro" id="IPR027417">
    <property type="entry name" value="P-loop_NTPase"/>
</dbReference>
<dbReference type="GO" id="GO:0005876">
    <property type="term" value="C:spindle microtubule"/>
    <property type="evidence" value="ECO:0007669"/>
    <property type="project" value="TreeGrafter"/>
</dbReference>
<keyword evidence="6" id="KW-0175">Coiled coil</keyword>
<keyword evidence="5" id="KW-0067">ATP-binding</keyword>
<evidence type="ECO:0000256" key="2">
    <source>
        <dbReference type="ARBA" id="ARBA00022490"/>
    </source>
</evidence>
<sequence>MTSRVGNVSRTLRRRDNSAVHNIHVVIDSSPYWDASVVTLGPPPAAVGSNKTQSNPNKESCFRFQFDKVLGPSTSQEQLFQDTALLMGTSGSGRTYTMLGNKGTSNMSKTYTNQGNQGTSNTSKAYTNQGNKGTSNTSKAYTLQSNKGTSNTSKAYTLQSNKGTFSSGKHCAKNTGTEDQPGLIPRALNFLFSSFNDRISKDDKYRLVGSNLTRINSKFPSTRVKCKERTSASDLREFSQSCLHLRGEYCSLKLCKNVKSSPRLSKTSVDLVRDSADTEDSVDFRNILKRKTRLDRTTDIIVTRRPVISAPGTCVIVTWDLFYQHLGPEELKEESQVHQPEDKPHIKREEVRPEDYDESSEVPKVSIDSVRTPVVSPSQSETYPLEQLTMVSVASQDVLTNIDRRTQVGGYTTGPHFTPPPPLSSPPNGYDNAADFGSTPPHNMDLQDKSSPTQLNLEGVKFSVFLSFSTIYDEGAFDLLGPFLSTKTNQNKDKNGTLLKIALDHNGGAFTFCDMAGCRPFNMTGYVKKDAYSIDISLRVLWKCINTLRSNQQKSKARSVVPFQDSKLTQLLREPLLGNSLVTMIVTANLDPSVFDETLSVLRLANVAKEVIVPSVQQTLTNLTGLYLIKGRTEQARGATVTKSSLNENKVTSKPTLDKSNARRTTGTRTNRNYNGAVPNGTSVFSCTSTIVTKEELKEESQVHQPEDKPHIKREEVRPEDYDESSEVPKVSIDSVRTPVVSPSQSETYPLEQLTMVSVASQDVLTNIDRRTQVGGYTTGPHFTPPPPLSSPPNGYDNAAGRSVQTLLFLSISPSSSLCHLNLEETLTNNVTLPDCQNISDLFELEYEDNCDTLQDLFDSLVPATNMTCLSCSSLKTETHRDSAHRIKLLAKQLEMSEITTQDEPEMCRDYKDQQIQIEDECQNCEAKQGQSPLQKEDRCFEKVDADNQQPINLNHQTGDRPEQLQQSNTDPCCEIDDGDALKLENIIEYTPKKLFEDYKILLTQILNKLQSCRNKKNNLYKLSVSVEKLNKRLTKLGKTIDVRKNDLRALREILEELFVQSLDVFEKDSEHKKVIDELTLKIGELTIKELSKYLRVPGIQPGETKPSYNARVGVHHGRTRDLPTRKLRQGGASQSNETKELGSGKPLAAKPKSLVANIINTKVVSKSRRVSGTLMNVPKSRRAPGAIQRYNSVDHLRADKIKSVLNKLSIKQLLCEVDEYGLSRTANCNTLRERLVKYLHRVKASNRIIQFYARKGPRRCPVPKKELLKMCKAYNIETVASANEMRSKLCKLFVKMEDTQACKSKIPRSSSSLLDTLSDMESTVSIKNTCSGSSVPRVTSRSSCHKRTSLSDADWTKSGRPRLFGGRSEGRRSLSVPPRQHDPVPPAETTGKENTPQRLETAADDDIGEWTVITVESRKRASSHVTLLSLDREEHSSHVTLLSLDREEHSSHVTLLSLDREKHSSHVTLLSLDREEHSSHVTLLSLDREEHSSHVTLLSLDREEHSSHVTLLSLDREEHSSHLSPRSQSGVPSTCELLSAPVPSIHYILGYSCDLQVLRLGSNLSQSVLGYLWRTETEILLTKWLRLRYAMADWTPVMTNNSSSRVRWRSVLEDPLDLKMYWMASKCSDLLSKYSMSWGRCHMFSSTNNGMGISVINCEKVTRAACPAGLLCRYRYPSWVLVMVAVSLSKPSTIRISLELVSMRTPLCR</sequence>
<dbReference type="PANTHER" id="PTHR47970">
    <property type="entry name" value="KINESIN-LIKE PROTEIN KIF11"/>
    <property type="match status" value="1"/>
</dbReference>
<feature type="region of interest" description="Disordered" evidence="10">
    <location>
        <begin position="1105"/>
        <end position="1148"/>
    </location>
</feature>
<keyword evidence="8" id="KW-0206">Cytoskeleton</keyword>
<keyword evidence="4" id="KW-0547">Nucleotide-binding</keyword>
<dbReference type="GO" id="GO:0072686">
    <property type="term" value="C:mitotic spindle"/>
    <property type="evidence" value="ECO:0007669"/>
    <property type="project" value="TreeGrafter"/>
</dbReference>
<reference evidence="12" key="1">
    <citation type="submission" date="2020-11" db="EMBL/GenBank/DDBJ databases">
        <authorList>
            <person name="Tran Van P."/>
        </authorList>
    </citation>
    <scope>NUCLEOTIDE SEQUENCE</scope>
</reference>
<dbReference type="GO" id="GO:0051231">
    <property type="term" value="P:spindle elongation"/>
    <property type="evidence" value="ECO:0007669"/>
    <property type="project" value="TreeGrafter"/>
</dbReference>
<evidence type="ECO:0000256" key="5">
    <source>
        <dbReference type="ARBA" id="ARBA00022840"/>
    </source>
</evidence>
<keyword evidence="2" id="KW-0963">Cytoplasm</keyword>
<dbReference type="SMART" id="SM00129">
    <property type="entry name" value="KISc"/>
    <property type="match status" value="1"/>
</dbReference>
<feature type="compositionally biased region" description="Basic and acidic residues" evidence="10">
    <location>
        <begin position="332"/>
        <end position="354"/>
    </location>
</feature>